<protein>
    <recommendedName>
        <fullName evidence="5">Cobyrinic acid a,c-diamide synthase</fullName>
    </recommendedName>
</protein>
<accession>Q4C8E9</accession>
<reference evidence="3" key="2">
    <citation type="submission" date="2005-06" db="EMBL/GenBank/DDBJ databases">
        <title>Sequencing of the draft genome and assembly of Crocosphaera watsonii WH 8501.</title>
        <authorList>
            <consortium name="US DOE Joint Genome Institute (JGI-PGF)"/>
            <person name="Copeland A."/>
            <person name="Lucas S."/>
            <person name="Lapidus A."/>
            <person name="Barry K."/>
            <person name="Detter C."/>
            <person name="Glavina T."/>
            <person name="Hammon N."/>
            <person name="Israni S."/>
            <person name="Pitluck S."/>
            <person name="Richardson P."/>
        </authorList>
    </citation>
    <scope>NUCLEOTIDE SEQUENCE [LARGE SCALE GENOMIC DNA]</scope>
    <source>
        <strain evidence="3">WH 8501</strain>
    </source>
</reference>
<dbReference type="RefSeq" id="WP_007303975.1">
    <property type="nucleotide sequence ID" value="NZ_AADV02000002.1"/>
</dbReference>
<evidence type="ECO:0000313" key="4">
    <source>
        <dbReference type="Proteomes" id="UP000003922"/>
    </source>
</evidence>
<keyword evidence="4" id="KW-1185">Reference proteome</keyword>
<dbReference type="PANTHER" id="PTHR13696">
    <property type="entry name" value="P-LOOP CONTAINING NUCLEOSIDE TRIPHOSPHATE HYDROLASE"/>
    <property type="match status" value="1"/>
</dbReference>
<dbReference type="EMBL" id="AADV02000002">
    <property type="protein sequence ID" value="EAM52322.1"/>
    <property type="molecule type" value="Genomic_DNA"/>
</dbReference>
<dbReference type="InterPro" id="IPR025669">
    <property type="entry name" value="AAA_dom"/>
</dbReference>
<name>Q4C8E9_CROWT</name>
<dbReference type="CDD" id="cd02042">
    <property type="entry name" value="ParAB_family"/>
    <property type="match status" value="1"/>
</dbReference>
<evidence type="ECO:0000259" key="1">
    <source>
        <dbReference type="Pfam" id="PF13588"/>
    </source>
</evidence>
<dbReference type="InterPro" id="IPR029464">
    <property type="entry name" value="HSDR_N"/>
</dbReference>
<dbReference type="InterPro" id="IPR050678">
    <property type="entry name" value="DNA_Partitioning_ATPase"/>
</dbReference>
<dbReference type="InterPro" id="IPR027417">
    <property type="entry name" value="P-loop_NTPase"/>
</dbReference>
<comment type="caution">
    <text evidence="3">The sequence shown here is derived from an EMBL/GenBank/DDBJ whole genome shotgun (WGS) entry which is preliminary data.</text>
</comment>
<dbReference type="PANTHER" id="PTHR13696:SF99">
    <property type="entry name" value="COBYRINIC ACID AC-DIAMIDE SYNTHASE"/>
    <property type="match status" value="1"/>
</dbReference>
<feature type="domain" description="Type I restriction enzyme R protein N-terminal" evidence="1">
    <location>
        <begin position="17"/>
        <end position="112"/>
    </location>
</feature>
<sequence>MQFQPRSCHNEREVESKLIVQYLLPKLGYSSDNWYQEVSYGNIRLDFSTVAVKKMKNLSSCVVIEAKHPRENLDHHVRRLGHYLMKTKSFYGVLTNGKEFRIYQRSQDKLKFLFCCQGENIANNLNKINALIGKESLTKRLSTCQAVYVPKVSQSPIKELPKKSMKVIAVYHHKGGVGKTTVATNLAAAFSNQGKRVLLIDIDAQANTIFATGLIKFQFDDDDDLKDKNVFHLLHNKQIQVADVVRKSQGFNQPEVDVIPSHITLIERQRDLLKKAASAFRLANKLNLVENNYDFVLIDTPPSLDLYAQAALIAADSLIIPSDLKPFSNQGLNSVKNFIDEVINSSKEELNKPLLKIMGVLPSKISTHHKYLQYTFPKQRRVISDNYNFPIMENTISERMSLSQCINQSITVGDLEIPDPKSIFNYANNVSSANTSAAEFESLAIEILEKIGA</sequence>
<organism evidence="3 4">
    <name type="scientific">Crocosphaera watsonii WH 8501</name>
    <dbReference type="NCBI Taxonomy" id="165597"/>
    <lineage>
        <taxon>Bacteria</taxon>
        <taxon>Bacillati</taxon>
        <taxon>Cyanobacteriota</taxon>
        <taxon>Cyanophyceae</taxon>
        <taxon>Oscillatoriophycideae</taxon>
        <taxon>Chroococcales</taxon>
        <taxon>Aphanothecaceae</taxon>
        <taxon>Crocosphaera</taxon>
    </lineage>
</organism>
<reference evidence="3" key="3">
    <citation type="submission" date="2016-12" db="EMBL/GenBank/DDBJ databases">
        <title>Annotation of the draft genome assembly of Crocosphaera watsonii WH 8501.</title>
        <authorList>
            <consortium name="US DOE Joint Genome Institute (JGI-ORNL)"/>
            <person name="Larimer F."/>
            <person name="Land M."/>
        </authorList>
    </citation>
    <scope>NUCLEOTIDE SEQUENCE</scope>
    <source>
        <strain evidence="3">WH 8501</strain>
    </source>
</reference>
<dbReference type="Pfam" id="PF13588">
    <property type="entry name" value="HSDR_N_2"/>
    <property type="match status" value="1"/>
</dbReference>
<dbReference type="KEGG" id="cwa:CwatDRAFT_5410"/>
<evidence type="ECO:0008006" key="5">
    <source>
        <dbReference type="Google" id="ProtNLM"/>
    </source>
</evidence>
<dbReference type="Proteomes" id="UP000003922">
    <property type="component" value="Unassembled WGS sequence"/>
</dbReference>
<reference evidence="3" key="1">
    <citation type="submission" date="2004-02" db="EMBL/GenBank/DDBJ databases">
        <authorList>
            <consortium name="DOE Joint Genome Institute"/>
        </authorList>
    </citation>
    <scope>NUCLEOTIDE SEQUENCE [LARGE SCALE GENOMIC DNA]</scope>
    <source>
        <strain evidence="3">WH 8501</strain>
    </source>
</reference>
<dbReference type="Gene3D" id="3.40.50.300">
    <property type="entry name" value="P-loop containing nucleotide triphosphate hydrolases"/>
    <property type="match status" value="1"/>
</dbReference>
<dbReference type="OrthoDB" id="9815116at2"/>
<dbReference type="AlphaFoldDB" id="Q4C8E9"/>
<dbReference type="SUPFAM" id="SSF52540">
    <property type="entry name" value="P-loop containing nucleoside triphosphate hydrolases"/>
    <property type="match status" value="1"/>
</dbReference>
<evidence type="ECO:0000259" key="2">
    <source>
        <dbReference type="Pfam" id="PF13614"/>
    </source>
</evidence>
<gene>
    <name evidence="3" type="ORF">CwatDRAFT_5410</name>
</gene>
<dbReference type="Pfam" id="PF13614">
    <property type="entry name" value="AAA_31"/>
    <property type="match status" value="1"/>
</dbReference>
<proteinExistence type="predicted"/>
<evidence type="ECO:0000313" key="3">
    <source>
        <dbReference type="EMBL" id="EAM52322.1"/>
    </source>
</evidence>
<feature type="domain" description="AAA" evidence="2">
    <location>
        <begin position="165"/>
        <end position="351"/>
    </location>
</feature>